<keyword evidence="6" id="KW-0411">Iron-sulfur</keyword>
<dbReference type="EMBL" id="SMKU01000121">
    <property type="protein sequence ID" value="TDD82692.1"/>
    <property type="molecule type" value="Genomic_DNA"/>
</dbReference>
<evidence type="ECO:0000313" key="8">
    <source>
        <dbReference type="EMBL" id="TDD82692.1"/>
    </source>
</evidence>
<evidence type="ECO:0000256" key="5">
    <source>
        <dbReference type="ARBA" id="ARBA00023004"/>
    </source>
</evidence>
<dbReference type="GO" id="GO:0004748">
    <property type="term" value="F:ribonucleoside-diphosphate reductase activity, thioredoxin disulfide as acceptor"/>
    <property type="evidence" value="ECO:0007669"/>
    <property type="project" value="TreeGrafter"/>
</dbReference>
<protein>
    <submittedName>
        <fullName evidence="8">Radical SAM protein</fullName>
    </submittedName>
</protein>
<dbReference type="InterPro" id="IPR034457">
    <property type="entry name" value="Organic_radical-activating"/>
</dbReference>
<dbReference type="Pfam" id="PF13353">
    <property type="entry name" value="Fer4_12"/>
    <property type="match status" value="1"/>
</dbReference>
<dbReference type="OrthoDB" id="9782387at2"/>
<comment type="cofactor">
    <cofactor evidence="1">
        <name>[4Fe-4S] cluster</name>
        <dbReference type="ChEBI" id="CHEBI:49883"/>
    </cofactor>
</comment>
<organism evidence="8 9">
    <name type="scientific">Actinomadura rubrisoli</name>
    <dbReference type="NCBI Taxonomy" id="2530368"/>
    <lineage>
        <taxon>Bacteria</taxon>
        <taxon>Bacillati</taxon>
        <taxon>Actinomycetota</taxon>
        <taxon>Actinomycetes</taxon>
        <taxon>Streptosporangiales</taxon>
        <taxon>Thermomonosporaceae</taxon>
        <taxon>Actinomadura</taxon>
    </lineage>
</organism>
<evidence type="ECO:0000256" key="7">
    <source>
        <dbReference type="SAM" id="MobiDB-lite"/>
    </source>
</evidence>
<dbReference type="GO" id="GO:0046872">
    <property type="term" value="F:metal ion binding"/>
    <property type="evidence" value="ECO:0007669"/>
    <property type="project" value="UniProtKB-KW"/>
</dbReference>
<feature type="region of interest" description="Disordered" evidence="7">
    <location>
        <begin position="1"/>
        <end position="34"/>
    </location>
</feature>
<dbReference type="InterPro" id="IPR007197">
    <property type="entry name" value="rSAM"/>
</dbReference>
<keyword evidence="4" id="KW-0479">Metal-binding</keyword>
<dbReference type="GO" id="GO:0051539">
    <property type="term" value="F:4 iron, 4 sulfur cluster binding"/>
    <property type="evidence" value="ECO:0007669"/>
    <property type="project" value="UniProtKB-KW"/>
</dbReference>
<dbReference type="SUPFAM" id="SSF102114">
    <property type="entry name" value="Radical SAM enzymes"/>
    <property type="match status" value="1"/>
</dbReference>
<name>A0A4R5BG76_9ACTN</name>
<reference evidence="8 9" key="1">
    <citation type="submission" date="2019-03" db="EMBL/GenBank/DDBJ databases">
        <title>Draft genome sequences of novel Actinobacteria.</title>
        <authorList>
            <person name="Sahin N."/>
            <person name="Ay H."/>
            <person name="Saygin H."/>
        </authorList>
    </citation>
    <scope>NUCLEOTIDE SEQUENCE [LARGE SCALE GENOMIC DNA]</scope>
    <source>
        <strain evidence="8 9">H3C3</strain>
    </source>
</reference>
<evidence type="ECO:0000256" key="6">
    <source>
        <dbReference type="ARBA" id="ARBA00023014"/>
    </source>
</evidence>
<keyword evidence="2" id="KW-0004">4Fe-4S</keyword>
<dbReference type="CDD" id="cd01335">
    <property type="entry name" value="Radical_SAM"/>
    <property type="match status" value="1"/>
</dbReference>
<evidence type="ECO:0000256" key="2">
    <source>
        <dbReference type="ARBA" id="ARBA00022485"/>
    </source>
</evidence>
<comment type="caution">
    <text evidence="8">The sequence shown here is derived from an EMBL/GenBank/DDBJ whole genome shotgun (WGS) entry which is preliminary data.</text>
</comment>
<dbReference type="Proteomes" id="UP000294513">
    <property type="component" value="Unassembled WGS sequence"/>
</dbReference>
<dbReference type="Gene3D" id="3.20.20.70">
    <property type="entry name" value="Aldolase class I"/>
    <property type="match status" value="1"/>
</dbReference>
<evidence type="ECO:0000313" key="9">
    <source>
        <dbReference type="Proteomes" id="UP000294513"/>
    </source>
</evidence>
<evidence type="ECO:0000256" key="3">
    <source>
        <dbReference type="ARBA" id="ARBA00022691"/>
    </source>
</evidence>
<dbReference type="AlphaFoldDB" id="A0A4R5BG76"/>
<keyword evidence="5" id="KW-0408">Iron</keyword>
<proteinExistence type="predicted"/>
<dbReference type="PANTHER" id="PTHR30352">
    <property type="entry name" value="PYRUVATE FORMATE-LYASE-ACTIVATING ENZYME"/>
    <property type="match status" value="1"/>
</dbReference>
<accession>A0A4R5BG76</accession>
<dbReference type="SFLD" id="SFLDS00029">
    <property type="entry name" value="Radical_SAM"/>
    <property type="match status" value="1"/>
</dbReference>
<dbReference type="PANTHER" id="PTHR30352:SF2">
    <property type="entry name" value="ANAEROBIC RIBONUCLEOSIDE-TRIPHOSPHATE REDUCTASE-ACTIVATING PROTEIN"/>
    <property type="match status" value="1"/>
</dbReference>
<keyword evidence="9" id="KW-1185">Reference proteome</keyword>
<keyword evidence="3" id="KW-0949">S-adenosyl-L-methionine</keyword>
<feature type="compositionally biased region" description="Basic and acidic residues" evidence="7">
    <location>
        <begin position="1"/>
        <end position="11"/>
    </location>
</feature>
<evidence type="ECO:0000256" key="4">
    <source>
        <dbReference type="ARBA" id="ARBA00022723"/>
    </source>
</evidence>
<gene>
    <name evidence="8" type="ORF">E1298_22385</name>
</gene>
<sequence length="217" mass="23702">MTDERGNHGREPALNGDGDARSEPAGLRPAAARTWRATRPPRPLRVHAFEPFSEAHGPGTRAVLWLQGCTLGCPGCSVPETHPRRGHRVGVDEMFAQFAVLDGWIEGVTITGGEPLQQRRPVLRLLARLRAETSLPVILSTGYTWDEVVRMPGAAALLDRVDALLAGRYERGLRLDRGLRGSSNRTVHLFTDRYTPEDLGAARDAEPAGRADGPEFS</sequence>
<dbReference type="InterPro" id="IPR058240">
    <property type="entry name" value="rSAM_sf"/>
</dbReference>
<dbReference type="InterPro" id="IPR013785">
    <property type="entry name" value="Aldolase_TIM"/>
</dbReference>
<evidence type="ECO:0000256" key="1">
    <source>
        <dbReference type="ARBA" id="ARBA00001966"/>
    </source>
</evidence>